<accession>A0ACC2MHS4</accession>
<dbReference type="Proteomes" id="UP001234297">
    <property type="component" value="Chromosome 2"/>
</dbReference>
<organism evidence="1 2">
    <name type="scientific">Persea americana</name>
    <name type="common">Avocado</name>
    <dbReference type="NCBI Taxonomy" id="3435"/>
    <lineage>
        <taxon>Eukaryota</taxon>
        <taxon>Viridiplantae</taxon>
        <taxon>Streptophyta</taxon>
        <taxon>Embryophyta</taxon>
        <taxon>Tracheophyta</taxon>
        <taxon>Spermatophyta</taxon>
        <taxon>Magnoliopsida</taxon>
        <taxon>Magnoliidae</taxon>
        <taxon>Laurales</taxon>
        <taxon>Lauraceae</taxon>
        <taxon>Persea</taxon>
    </lineage>
</organism>
<comment type="caution">
    <text evidence="1">The sequence shown here is derived from an EMBL/GenBank/DDBJ whole genome shotgun (WGS) entry which is preliminary data.</text>
</comment>
<gene>
    <name evidence="1" type="ORF">MRB53_006723</name>
</gene>
<reference evidence="1 2" key="1">
    <citation type="journal article" date="2022" name="Hortic Res">
        <title>A haplotype resolved chromosomal level avocado genome allows analysis of novel avocado genes.</title>
        <authorList>
            <person name="Nath O."/>
            <person name="Fletcher S.J."/>
            <person name="Hayward A."/>
            <person name="Shaw L.M."/>
            <person name="Masouleh A.K."/>
            <person name="Furtado A."/>
            <person name="Henry R.J."/>
            <person name="Mitter N."/>
        </authorList>
    </citation>
    <scope>NUCLEOTIDE SEQUENCE [LARGE SCALE GENOMIC DNA]</scope>
    <source>
        <strain evidence="2">cv. Hass</strain>
    </source>
</reference>
<dbReference type="EMBL" id="CM056810">
    <property type="protein sequence ID" value="KAJ8644975.1"/>
    <property type="molecule type" value="Genomic_DNA"/>
</dbReference>
<evidence type="ECO:0000313" key="2">
    <source>
        <dbReference type="Proteomes" id="UP001234297"/>
    </source>
</evidence>
<protein>
    <submittedName>
        <fullName evidence="1">Uncharacterized protein</fullName>
    </submittedName>
</protein>
<proteinExistence type="predicted"/>
<sequence>MTRTVSIAAPLPSHPNRTAAELRFGFLQIHNPATRPRLSCVSETAPDISTVHLSLKTKEESMKEVKLWGGRFEESVTEAVEKFSESISFDKALYKHDIMGSRAHATMLAKQGLMTSNDKDCILRGLDEIERQIEAGEFVWRTDREDVHMNIEAALTDLIGEPAKKLHTARSRNDQVVTDLRLWCRDAIDKILDCIKCLQATLVCLAMKNEGLIVPGYTHLQRAQPILLQHLLLAYVEQLECDYSRFVNCKDRLNFCPLGACALAGTGLPIDRFMTADALGFTALMRNRLVHGQQYLAVGSWQKEMAIDNHFLSLNKRSLSLSSLAFNLYDPIRYHGRLIVQEGEATHQVAKSNESPCIDAVSDQDFVLEFLSANSIAAVHLSRLGEEWVLWASEEFGFLIPSDSVSTGSSIMPQKKNPDPMELVRGKSARVVGDLVTLLVLCKGLPQAYNRDLQEDKEPLFDSVKTIIGMLEVTTEFAQNITFNRERIGRALPAGHLDATTIADYFVKKGIAFRTSHDIVGRSVALCLSKGCQLLELTLDNLRSINPVFEEDVYEFLGVENSVNKFCSYGSTGSERVAEQLSFWISKLDINGDKKQ</sequence>
<keyword evidence="2" id="KW-1185">Reference proteome</keyword>
<name>A0ACC2MHS4_PERAE</name>
<evidence type="ECO:0000313" key="1">
    <source>
        <dbReference type="EMBL" id="KAJ8644975.1"/>
    </source>
</evidence>